<gene>
    <name evidence="2" type="ORF">WJX72_008925</name>
</gene>
<accession>A0AAW1Q1M3</accession>
<organism evidence="2 3">
    <name type="scientific">[Myrmecia] bisecta</name>
    <dbReference type="NCBI Taxonomy" id="41462"/>
    <lineage>
        <taxon>Eukaryota</taxon>
        <taxon>Viridiplantae</taxon>
        <taxon>Chlorophyta</taxon>
        <taxon>core chlorophytes</taxon>
        <taxon>Trebouxiophyceae</taxon>
        <taxon>Trebouxiales</taxon>
        <taxon>Trebouxiaceae</taxon>
        <taxon>Myrmecia</taxon>
    </lineage>
</organism>
<evidence type="ECO:0000256" key="1">
    <source>
        <dbReference type="SAM" id="MobiDB-lite"/>
    </source>
</evidence>
<evidence type="ECO:0000313" key="2">
    <source>
        <dbReference type="EMBL" id="KAK9814625.1"/>
    </source>
</evidence>
<dbReference type="Proteomes" id="UP001489004">
    <property type="component" value="Unassembled WGS sequence"/>
</dbReference>
<comment type="caution">
    <text evidence="2">The sequence shown here is derived from an EMBL/GenBank/DDBJ whole genome shotgun (WGS) entry which is preliminary data.</text>
</comment>
<protein>
    <submittedName>
        <fullName evidence="2">Uncharacterized protein</fullName>
    </submittedName>
</protein>
<proteinExistence type="predicted"/>
<evidence type="ECO:0000313" key="3">
    <source>
        <dbReference type="Proteomes" id="UP001489004"/>
    </source>
</evidence>
<sequence length="253" mass="27612">MEEVGGIPVAGAGGAVLTTSGSTVLDPQRLFDQMLRGMENVNTRLLEGVKAHMTEVTETLITRIALNQGWGLKLAASSASTTLVNEMLRRISLASSKDESIPCCSKVEDLPLLRPRLNKYTWQHAETHPTEELAVRYMRYLLQQSKEAVQDALHGEPGSSDVHTVGSYQLGGRAQKRRRESAPGDSEAAESIGAGNAVDDDTLMQAAENAYHVDLIEALRQPRMYRALGLSGPPQRITHASLEDRISSMQLVH</sequence>
<name>A0AAW1Q1M3_9CHLO</name>
<reference evidence="2 3" key="1">
    <citation type="journal article" date="2024" name="Nat. Commun.">
        <title>Phylogenomics reveals the evolutionary origins of lichenization in chlorophyte algae.</title>
        <authorList>
            <person name="Puginier C."/>
            <person name="Libourel C."/>
            <person name="Otte J."/>
            <person name="Skaloud P."/>
            <person name="Haon M."/>
            <person name="Grisel S."/>
            <person name="Petersen M."/>
            <person name="Berrin J.G."/>
            <person name="Delaux P.M."/>
            <person name="Dal Grande F."/>
            <person name="Keller J."/>
        </authorList>
    </citation>
    <scope>NUCLEOTIDE SEQUENCE [LARGE SCALE GENOMIC DNA]</scope>
    <source>
        <strain evidence="2 3">SAG 2043</strain>
    </source>
</reference>
<dbReference type="AlphaFoldDB" id="A0AAW1Q1M3"/>
<dbReference type="EMBL" id="JALJOR010000007">
    <property type="protein sequence ID" value="KAK9814625.1"/>
    <property type="molecule type" value="Genomic_DNA"/>
</dbReference>
<keyword evidence="3" id="KW-1185">Reference proteome</keyword>
<feature type="region of interest" description="Disordered" evidence="1">
    <location>
        <begin position="152"/>
        <end position="196"/>
    </location>
</feature>